<reference evidence="1" key="1">
    <citation type="submission" date="2024-02" db="EMBL/GenBank/DDBJ databases">
        <title>Metagenome Assembled Genome of Zalaria obscura JY119.</title>
        <authorList>
            <person name="Vighnesh L."/>
            <person name="Jagadeeshwari U."/>
            <person name="Venkata Ramana C."/>
            <person name="Sasikala C."/>
        </authorList>
    </citation>
    <scope>NUCLEOTIDE SEQUENCE</scope>
    <source>
        <strain evidence="1">JY119</strain>
    </source>
</reference>
<sequence>MGWKDIVRPIRDRLRDNLPFHDSPDENKIKQRQDQQQKDVLKGFAYFYTFDELRQWAPEDVDALQRANTPLLQRPKPYMPEGDGKAKTILIHDYSGNYHEYEACQGAEVAKEMYSCEYLQFVDTFVYFSHKLVCIPPPTWTNTLHRNGVKSFGTFLLEPQMPGIENILRRECSTQDGEMCFVYPVARTLARMAAVYGFDGWLLNIEKTFPILHWDFDQLAGFLEQLQTELGGGNVIWYDSLTTENNVEYQNGLTSRNIHFAQAAGSMLTNYAWTKEKLLDSANFASKHGIPKSTICFGIDVWAQNKQTKGPPRRTYPQEGGGGTGTGLAVTELAKHGLSAGVFAPAWAYEHFPRHAKEVERAMWLGSKLPKNLECDCGLESTHSRAEYLSSPITESARMYRSGSSFFFYTNFQRAFRGLTDSSTGSSRGYVAHVGAQSVLPIQADPDDTVRRYWPCVPPECEVLNVHHVELRDHPPSAALLIKTYERHDDSHPNGKLFRTSDATGTFTLFDLDMDDLRGMDLSITYSKKETPEDMKISFGTMTDRWRLDIPSKARVRETVTAALDNIGKNALGLRGYRLLGLQVHVEGNLHNTRSGDVTEVMEILEICIKKRDDKAPDCAMSNLRVESRTANGNAHTRLCWDLESSDTRSERSGIPYSPVTGPVAYFVVCVAGLPAARAYTLAYVLSEQAVELLRKQGQLMVVVTGYGFDGKMVCRGEMAVRDPALSLSEETWEMLEWPDGDVSP</sequence>
<name>A0ACC3S858_9PEZI</name>
<evidence type="ECO:0000313" key="1">
    <source>
        <dbReference type="EMBL" id="KAK8200976.1"/>
    </source>
</evidence>
<comment type="caution">
    <text evidence="1">The sequence shown here is derived from an EMBL/GenBank/DDBJ whole genome shotgun (WGS) entry which is preliminary data.</text>
</comment>
<evidence type="ECO:0000313" key="2">
    <source>
        <dbReference type="Proteomes" id="UP001320706"/>
    </source>
</evidence>
<dbReference type="Proteomes" id="UP001320706">
    <property type="component" value="Unassembled WGS sequence"/>
</dbReference>
<dbReference type="EMBL" id="JAMKPW020000038">
    <property type="protein sequence ID" value="KAK8200976.1"/>
    <property type="molecule type" value="Genomic_DNA"/>
</dbReference>
<gene>
    <name evidence="1" type="ORF">M8818_006296</name>
</gene>
<accession>A0ACC3S858</accession>
<organism evidence="1 2">
    <name type="scientific">Zalaria obscura</name>
    <dbReference type="NCBI Taxonomy" id="2024903"/>
    <lineage>
        <taxon>Eukaryota</taxon>
        <taxon>Fungi</taxon>
        <taxon>Dikarya</taxon>
        <taxon>Ascomycota</taxon>
        <taxon>Pezizomycotina</taxon>
        <taxon>Dothideomycetes</taxon>
        <taxon>Dothideomycetidae</taxon>
        <taxon>Dothideales</taxon>
        <taxon>Zalariaceae</taxon>
        <taxon>Zalaria</taxon>
    </lineage>
</organism>
<proteinExistence type="predicted"/>
<keyword evidence="2" id="KW-1185">Reference proteome</keyword>
<protein>
    <submittedName>
        <fullName evidence="1">Uncharacterized protein</fullName>
    </submittedName>
</protein>